<reference evidence="4" key="1">
    <citation type="journal article" date="2019" name="Int. J. Syst. Evol. Microbiol.">
        <title>The Global Catalogue of Microorganisms (GCM) 10K type strain sequencing project: providing services to taxonomists for standard genome sequencing and annotation.</title>
        <authorList>
            <consortium name="The Broad Institute Genomics Platform"/>
            <consortium name="The Broad Institute Genome Sequencing Center for Infectious Disease"/>
            <person name="Wu L."/>
            <person name="Ma J."/>
        </authorList>
    </citation>
    <scope>NUCLEOTIDE SEQUENCE [LARGE SCALE GENOMIC DNA]</scope>
    <source>
        <strain evidence="4">KCTC 42730</strain>
    </source>
</reference>
<organism evidence="3 4">
    <name type="scientific">Pseudoalteromonas fenneropenaei</name>
    <dbReference type="NCBI Taxonomy" id="1737459"/>
    <lineage>
        <taxon>Bacteria</taxon>
        <taxon>Pseudomonadati</taxon>
        <taxon>Pseudomonadota</taxon>
        <taxon>Gammaproteobacteria</taxon>
        <taxon>Alteromonadales</taxon>
        <taxon>Pseudoalteromonadaceae</taxon>
        <taxon>Pseudoalteromonas</taxon>
    </lineage>
</organism>
<evidence type="ECO:0000313" key="3">
    <source>
        <dbReference type="EMBL" id="MFC3034079.1"/>
    </source>
</evidence>
<accession>A0ABV7CN34</accession>
<dbReference type="RefSeq" id="WP_377126696.1">
    <property type="nucleotide sequence ID" value="NZ_JBHRSD010000030.1"/>
</dbReference>
<evidence type="ECO:0000259" key="2">
    <source>
        <dbReference type="Pfam" id="PF18492"/>
    </source>
</evidence>
<feature type="signal peptide" evidence="1">
    <location>
        <begin position="1"/>
        <end position="23"/>
    </location>
</feature>
<protein>
    <recommendedName>
        <fullName evidence="2">ASP external chaperone domain-containing protein</fullName>
    </recommendedName>
</protein>
<proteinExistence type="predicted"/>
<evidence type="ECO:0000256" key="1">
    <source>
        <dbReference type="SAM" id="SignalP"/>
    </source>
</evidence>
<dbReference type="InterPro" id="IPR040536">
    <property type="entry name" value="ASPCH"/>
</dbReference>
<keyword evidence="1" id="KW-0732">Signal</keyword>
<sequence length="143" mass="14914">MKAILLSTSLVLAVAAISTPVVANTPVSAETLEQLPVQDGASLAGKLSTVDTAQDVSKGQIFVGTDGLHAYQATGEVIIKLSAVADADKVAKNHGLTLKQAYKHYYIVTSRQANLAEVVKQLKADGTIVAASIDVRDLDVSVK</sequence>
<feature type="chain" id="PRO_5045219244" description="ASP external chaperone domain-containing protein" evidence="1">
    <location>
        <begin position="24"/>
        <end position="143"/>
    </location>
</feature>
<dbReference type="EMBL" id="JBHRSD010000030">
    <property type="protein sequence ID" value="MFC3034079.1"/>
    <property type="molecule type" value="Genomic_DNA"/>
</dbReference>
<dbReference type="Pfam" id="PF18492">
    <property type="entry name" value="ORF_2_N"/>
    <property type="match status" value="1"/>
</dbReference>
<dbReference type="Proteomes" id="UP001595453">
    <property type="component" value="Unassembled WGS sequence"/>
</dbReference>
<comment type="caution">
    <text evidence="3">The sequence shown here is derived from an EMBL/GenBank/DDBJ whole genome shotgun (WGS) entry which is preliminary data.</text>
</comment>
<name>A0ABV7CN34_9GAMM</name>
<evidence type="ECO:0000313" key="4">
    <source>
        <dbReference type="Proteomes" id="UP001595453"/>
    </source>
</evidence>
<keyword evidence="4" id="KW-1185">Reference proteome</keyword>
<feature type="domain" description="ASP external chaperone" evidence="2">
    <location>
        <begin position="46"/>
        <end position="135"/>
    </location>
</feature>
<gene>
    <name evidence="3" type="ORF">ACFOEE_16360</name>
</gene>